<sequence>MFGAKYEALKQESSELLDAETPWTRKEDSKSKRQLCWTMLVSFLLVISAILNVMAYLPTEKLQGSAPKGFTVPHEANIPVTYWHDDRSLYDPIWDEPRYNYTAGLMAVDDSYVGSYNLPQAQRWPWDASKSIYMLLGWHSIHCVMVLRDAMIAVDQGKPMPYQFGHIVHCLHNLRDDVTCYADDTPMYTGAFNAEVGKRVTTPGAGQVRMCRDWDAVRQYAVEHSACYDAKAGGLDGPEVNKYKFCPDGSKPWL</sequence>
<keyword evidence="2" id="KW-0472">Membrane</keyword>
<protein>
    <recommendedName>
        <fullName evidence="5">Oxidase ustYa</fullName>
    </recommendedName>
</protein>
<dbReference type="Pfam" id="PF11807">
    <property type="entry name" value="UstYa"/>
    <property type="match status" value="1"/>
</dbReference>
<keyword evidence="4" id="KW-1185">Reference proteome</keyword>
<keyword evidence="2" id="KW-1133">Transmembrane helix</keyword>
<organism evidence="3 4">
    <name type="scientific">Gomphillus americanus</name>
    <dbReference type="NCBI Taxonomy" id="1940652"/>
    <lineage>
        <taxon>Eukaryota</taxon>
        <taxon>Fungi</taxon>
        <taxon>Dikarya</taxon>
        <taxon>Ascomycota</taxon>
        <taxon>Pezizomycotina</taxon>
        <taxon>Lecanoromycetes</taxon>
        <taxon>OSLEUM clade</taxon>
        <taxon>Ostropomycetidae</taxon>
        <taxon>Ostropales</taxon>
        <taxon>Graphidaceae</taxon>
        <taxon>Gomphilloideae</taxon>
        <taxon>Gomphillus</taxon>
    </lineage>
</organism>
<evidence type="ECO:0000256" key="2">
    <source>
        <dbReference type="SAM" id="Phobius"/>
    </source>
</evidence>
<keyword evidence="2" id="KW-0812">Transmembrane</keyword>
<feature type="transmembrane region" description="Helical" evidence="2">
    <location>
        <begin position="35"/>
        <end position="57"/>
    </location>
</feature>
<accession>A0A8H3F8A7</accession>
<dbReference type="OrthoDB" id="3687641at2759"/>
<comment type="similarity">
    <text evidence="1">Belongs to the ustYa family.</text>
</comment>
<comment type="caution">
    <text evidence="3">The sequence shown here is derived from an EMBL/GenBank/DDBJ whole genome shotgun (WGS) entry which is preliminary data.</text>
</comment>
<dbReference type="InterPro" id="IPR021765">
    <property type="entry name" value="UstYa-like"/>
</dbReference>
<proteinExistence type="inferred from homology"/>
<dbReference type="AlphaFoldDB" id="A0A8H3F8A7"/>
<reference evidence="3" key="1">
    <citation type="submission" date="2021-03" db="EMBL/GenBank/DDBJ databases">
        <authorList>
            <person name="Tagirdzhanova G."/>
        </authorList>
    </citation>
    <scope>NUCLEOTIDE SEQUENCE</scope>
</reference>
<dbReference type="PANTHER" id="PTHR33365">
    <property type="entry name" value="YALI0B05434P"/>
    <property type="match status" value="1"/>
</dbReference>
<evidence type="ECO:0000313" key="3">
    <source>
        <dbReference type="EMBL" id="CAF9919996.1"/>
    </source>
</evidence>
<dbReference type="EMBL" id="CAJPDQ010000015">
    <property type="protein sequence ID" value="CAF9919996.1"/>
    <property type="molecule type" value="Genomic_DNA"/>
</dbReference>
<evidence type="ECO:0008006" key="5">
    <source>
        <dbReference type="Google" id="ProtNLM"/>
    </source>
</evidence>
<name>A0A8H3F8A7_9LECA</name>
<evidence type="ECO:0000313" key="4">
    <source>
        <dbReference type="Proteomes" id="UP000664169"/>
    </source>
</evidence>
<evidence type="ECO:0000256" key="1">
    <source>
        <dbReference type="ARBA" id="ARBA00035112"/>
    </source>
</evidence>
<dbReference type="GO" id="GO:0043386">
    <property type="term" value="P:mycotoxin biosynthetic process"/>
    <property type="evidence" value="ECO:0007669"/>
    <property type="project" value="InterPro"/>
</dbReference>
<dbReference type="Proteomes" id="UP000664169">
    <property type="component" value="Unassembled WGS sequence"/>
</dbReference>
<gene>
    <name evidence="3" type="ORF">GOMPHAMPRED_001951</name>
</gene>
<dbReference type="PANTHER" id="PTHR33365:SF6">
    <property type="entry name" value="OXIDASE USTYA"/>
    <property type="match status" value="1"/>
</dbReference>